<evidence type="ECO:0000313" key="16">
    <source>
        <dbReference type="Proteomes" id="UP000051497"/>
    </source>
</evidence>
<dbReference type="RefSeq" id="WP_075066223.1">
    <property type="nucleotide sequence ID" value="NZ_LKAJ02000001.1"/>
</dbReference>
<reference evidence="15" key="2">
    <citation type="journal article" date="2016" name="Genome Announc.">
        <title>Draft Genome Sequences of Two Novel Amoeba-Resistant Intranuclear Bacteria, 'Candidatus Berkiella cookevillensis' and 'Candidatus Berkiella aquae'.</title>
        <authorList>
            <person name="Mehari Y.T."/>
            <person name="Arivett B.A."/>
            <person name="Farone A.L."/>
            <person name="Gunderson J.H."/>
            <person name="Farone M.B."/>
        </authorList>
    </citation>
    <scope>NUCLEOTIDE SEQUENCE</scope>
    <source>
        <strain evidence="15">HT99</strain>
    </source>
</reference>
<dbReference type="PATRIC" id="fig|1590043.3.peg.1631"/>
<dbReference type="PRINTS" id="PR00983">
    <property type="entry name" value="TRNASYNTHCYS"/>
</dbReference>
<dbReference type="FunFam" id="3.40.50.620:FF:000009">
    <property type="entry name" value="Cysteine--tRNA ligase"/>
    <property type="match status" value="1"/>
</dbReference>
<dbReference type="AlphaFoldDB" id="A0A0Q9YL49"/>
<dbReference type="EMBL" id="LKAJ02000001">
    <property type="protein sequence ID" value="MCS5710991.1"/>
    <property type="molecule type" value="Genomic_DNA"/>
</dbReference>
<evidence type="ECO:0000256" key="10">
    <source>
        <dbReference type="ARBA" id="ARBA00022917"/>
    </source>
</evidence>
<dbReference type="InterPro" id="IPR024909">
    <property type="entry name" value="Cys-tRNA/MSH_ligase"/>
</dbReference>
<dbReference type="Proteomes" id="UP000051497">
    <property type="component" value="Unassembled WGS sequence"/>
</dbReference>
<protein>
    <recommendedName>
        <fullName evidence="12">Cysteine--tRNA ligase</fullName>
        <ecNumber evidence="12">6.1.1.16</ecNumber>
    </recommendedName>
    <alternativeName>
        <fullName evidence="12">Cysteinyl-tRNA synthetase</fullName>
        <shortName evidence="12">CysRS</shortName>
    </alternativeName>
</protein>
<dbReference type="InterPro" id="IPR015273">
    <property type="entry name" value="Cys-tRNA-synt_Ia_DALR"/>
</dbReference>
<evidence type="ECO:0000313" key="15">
    <source>
        <dbReference type="EMBL" id="MCS5710991.1"/>
    </source>
</evidence>
<organism evidence="14">
    <name type="scientific">Candidatus Berkiella aquae</name>
    <dbReference type="NCBI Taxonomy" id="295108"/>
    <lineage>
        <taxon>Bacteria</taxon>
        <taxon>Pseudomonadati</taxon>
        <taxon>Pseudomonadota</taxon>
        <taxon>Gammaproteobacteria</taxon>
        <taxon>Candidatus Berkiellales</taxon>
        <taxon>Candidatus Berkiellaceae</taxon>
        <taxon>Candidatus Berkiella</taxon>
    </lineage>
</organism>
<keyword evidence="11 12" id="KW-0030">Aminoacyl-tRNA synthetase</keyword>
<keyword evidence="8 12" id="KW-0862">Zinc</keyword>
<dbReference type="EMBL" id="LKAJ01000005">
    <property type="protein sequence ID" value="KRG21423.1"/>
    <property type="molecule type" value="Genomic_DNA"/>
</dbReference>
<comment type="similarity">
    <text evidence="2 12">Belongs to the class-I aminoacyl-tRNA synthetase family.</text>
</comment>
<dbReference type="STRING" id="295108.HT99x_01599"/>
<dbReference type="HAMAP" id="MF_00041">
    <property type="entry name" value="Cys_tRNA_synth"/>
    <property type="match status" value="1"/>
</dbReference>
<dbReference type="Pfam" id="PF23493">
    <property type="entry name" value="CysS_C"/>
    <property type="match status" value="1"/>
</dbReference>
<reference evidence="14" key="1">
    <citation type="submission" date="2015-09" db="EMBL/GenBank/DDBJ databases">
        <title>Draft Genome Sequences of Two Novel Amoeba-resistant Intranuclear Bacteria, Candidatus Berkiella cookevillensis and Candidatus Berkiella aquae.</title>
        <authorList>
            <person name="Mehari Y.T."/>
            <person name="Arivett B.A."/>
            <person name="Farone A.L."/>
            <person name="Gunderson J.H."/>
            <person name="Farone M.B."/>
        </authorList>
    </citation>
    <scope>NUCLEOTIDE SEQUENCE [LARGE SCALE GENOMIC DNA]</scope>
    <source>
        <strain evidence="14">HT99</strain>
    </source>
</reference>
<name>A0A0Q9YL49_9GAMM</name>
<comment type="cofactor">
    <cofactor evidence="12">
        <name>Zn(2+)</name>
        <dbReference type="ChEBI" id="CHEBI:29105"/>
    </cofactor>
    <text evidence="12">Binds 1 zinc ion per subunit.</text>
</comment>
<evidence type="ECO:0000256" key="4">
    <source>
        <dbReference type="ARBA" id="ARBA00022490"/>
    </source>
</evidence>
<dbReference type="GO" id="GO:0005524">
    <property type="term" value="F:ATP binding"/>
    <property type="evidence" value="ECO:0007669"/>
    <property type="project" value="UniProtKB-UniRule"/>
</dbReference>
<feature type="binding site" evidence="12">
    <location>
        <position position="209"/>
    </location>
    <ligand>
        <name>Zn(2+)</name>
        <dbReference type="ChEBI" id="CHEBI:29105"/>
    </ligand>
</feature>
<dbReference type="Gene3D" id="3.40.50.620">
    <property type="entry name" value="HUPs"/>
    <property type="match status" value="1"/>
</dbReference>
<dbReference type="NCBIfam" id="TIGR00435">
    <property type="entry name" value="cysS"/>
    <property type="match status" value="1"/>
</dbReference>
<reference evidence="15" key="3">
    <citation type="submission" date="2021-06" db="EMBL/GenBank/DDBJ databases">
        <title>Genomic Description and Analysis of Intracellular Bacteria, Candidatus Berkiella cookevillensis and Candidatus Berkiella aquae.</title>
        <authorList>
            <person name="Kidane D.T."/>
            <person name="Mehari Y.T."/>
            <person name="Rice F.C."/>
            <person name="Arivett B.A."/>
            <person name="Farone A.L."/>
            <person name="Berk S.G."/>
            <person name="Farone M.B."/>
        </authorList>
    </citation>
    <scope>NUCLEOTIDE SEQUENCE</scope>
    <source>
        <strain evidence="15">HT99</strain>
    </source>
</reference>
<dbReference type="Pfam" id="PF01406">
    <property type="entry name" value="tRNA-synt_1e"/>
    <property type="match status" value="1"/>
</dbReference>
<evidence type="ECO:0000256" key="9">
    <source>
        <dbReference type="ARBA" id="ARBA00022840"/>
    </source>
</evidence>
<dbReference type="CDD" id="cd07963">
    <property type="entry name" value="Anticodon_Ia_Cys"/>
    <property type="match status" value="1"/>
</dbReference>
<dbReference type="OrthoDB" id="9815130at2"/>
<dbReference type="SMART" id="SM00840">
    <property type="entry name" value="DALR_2"/>
    <property type="match status" value="1"/>
</dbReference>
<dbReference type="GO" id="GO:0006423">
    <property type="term" value="P:cysteinyl-tRNA aminoacylation"/>
    <property type="evidence" value="ECO:0007669"/>
    <property type="project" value="UniProtKB-UniRule"/>
</dbReference>
<evidence type="ECO:0000256" key="2">
    <source>
        <dbReference type="ARBA" id="ARBA00005594"/>
    </source>
</evidence>
<evidence type="ECO:0000256" key="5">
    <source>
        <dbReference type="ARBA" id="ARBA00022598"/>
    </source>
</evidence>
<keyword evidence="4 12" id="KW-0963">Cytoplasm</keyword>
<dbReference type="Pfam" id="PF09190">
    <property type="entry name" value="DALR_2"/>
    <property type="match status" value="1"/>
</dbReference>
<dbReference type="GO" id="GO:0004817">
    <property type="term" value="F:cysteine-tRNA ligase activity"/>
    <property type="evidence" value="ECO:0007669"/>
    <property type="project" value="UniProtKB-UniRule"/>
</dbReference>
<comment type="catalytic activity">
    <reaction evidence="12">
        <text>tRNA(Cys) + L-cysteine + ATP = L-cysteinyl-tRNA(Cys) + AMP + diphosphate</text>
        <dbReference type="Rhea" id="RHEA:17773"/>
        <dbReference type="Rhea" id="RHEA-COMP:9661"/>
        <dbReference type="Rhea" id="RHEA-COMP:9679"/>
        <dbReference type="ChEBI" id="CHEBI:30616"/>
        <dbReference type="ChEBI" id="CHEBI:33019"/>
        <dbReference type="ChEBI" id="CHEBI:35235"/>
        <dbReference type="ChEBI" id="CHEBI:78442"/>
        <dbReference type="ChEBI" id="CHEBI:78517"/>
        <dbReference type="ChEBI" id="CHEBI:456215"/>
        <dbReference type="EC" id="6.1.1.16"/>
    </reaction>
</comment>
<keyword evidence="9 12" id="KW-0067">ATP-binding</keyword>
<dbReference type="PANTHER" id="PTHR10890:SF3">
    <property type="entry name" value="CYSTEINE--TRNA LIGASE, CYTOPLASMIC"/>
    <property type="match status" value="1"/>
</dbReference>
<proteinExistence type="inferred from homology"/>
<sequence>MLQIYNSFTQQKEAFTPLKPGEISLYVCGITVYDYCHIGHARVFVAFDTIVRFLRASGWKVKYVRNITDIDDKIIKRAIENKESIQDLTARFIAAMNEDAKSLNALSPDLEPRATEYMQHIIDMVKTLEQKGFAYVANNGDVYFSVEKYQQYGQLSHKDLEQLQVGARVEINEAKRSALDFVLWKKAKKEEPHWTSPYGEGRPGWHIECSAMSVDCLGPSFDIHGGGSDLIFPHHENERAQSECATGQKFVNTWMHVGFVQVDKEKMSKSLNNFFTIREVLAQYNSEVIRYFLTASHYRSPVNYSKDQLDQAKNALERLYTALRGIALISVDDKVPAIASYYHRFFAAMNDDFNTPEAIAVLFDLAHATNTAREQNDENLVLFASALKSLGNILGLLASEPDAYLQGKQDDAGEIEALIVEREQARQTKNWARADEIRKTLTEMGVVLEDASGGTTWRRA</sequence>
<evidence type="ECO:0000256" key="8">
    <source>
        <dbReference type="ARBA" id="ARBA00022833"/>
    </source>
</evidence>
<evidence type="ECO:0000256" key="6">
    <source>
        <dbReference type="ARBA" id="ARBA00022723"/>
    </source>
</evidence>
<comment type="caution">
    <text evidence="14">The sequence shown here is derived from an EMBL/GenBank/DDBJ whole genome shotgun (WGS) entry which is preliminary data.</text>
</comment>
<evidence type="ECO:0000259" key="13">
    <source>
        <dbReference type="SMART" id="SM00840"/>
    </source>
</evidence>
<dbReference type="InterPro" id="IPR032678">
    <property type="entry name" value="tRNA-synt_1_cat_dom"/>
</dbReference>
<comment type="subunit">
    <text evidence="3 12">Monomer.</text>
</comment>
<dbReference type="InterPro" id="IPR015803">
    <property type="entry name" value="Cys-tRNA-ligase"/>
</dbReference>
<keyword evidence="16" id="KW-1185">Reference proteome</keyword>
<dbReference type="GO" id="GO:0008270">
    <property type="term" value="F:zinc ion binding"/>
    <property type="evidence" value="ECO:0007669"/>
    <property type="project" value="UniProtKB-UniRule"/>
</dbReference>
<keyword evidence="5 12" id="KW-0436">Ligase</keyword>
<feature type="short sequence motif" description="'HIGH' region" evidence="12">
    <location>
        <begin position="30"/>
        <end position="40"/>
    </location>
</feature>
<evidence type="ECO:0000256" key="1">
    <source>
        <dbReference type="ARBA" id="ARBA00004496"/>
    </source>
</evidence>
<dbReference type="Gene3D" id="1.20.120.1910">
    <property type="entry name" value="Cysteine-tRNA ligase, C-terminal anti-codon recognition domain"/>
    <property type="match status" value="1"/>
</dbReference>
<feature type="domain" description="Cysteinyl-tRNA synthetase class Ia DALR" evidence="13">
    <location>
        <begin position="344"/>
        <end position="405"/>
    </location>
</feature>
<evidence type="ECO:0000256" key="11">
    <source>
        <dbReference type="ARBA" id="ARBA00023146"/>
    </source>
</evidence>
<feature type="binding site" evidence="12">
    <location>
        <position position="28"/>
    </location>
    <ligand>
        <name>Zn(2+)</name>
        <dbReference type="ChEBI" id="CHEBI:29105"/>
    </ligand>
</feature>
<feature type="short sequence motif" description="'KMSKS' region" evidence="12">
    <location>
        <begin position="266"/>
        <end position="270"/>
    </location>
</feature>
<evidence type="ECO:0000256" key="12">
    <source>
        <dbReference type="HAMAP-Rule" id="MF_00041"/>
    </source>
</evidence>
<dbReference type="GO" id="GO:0005829">
    <property type="term" value="C:cytosol"/>
    <property type="evidence" value="ECO:0007669"/>
    <property type="project" value="TreeGrafter"/>
</dbReference>
<dbReference type="CDD" id="cd00672">
    <property type="entry name" value="CysRS_core"/>
    <property type="match status" value="1"/>
</dbReference>
<evidence type="ECO:0000313" key="14">
    <source>
        <dbReference type="EMBL" id="KRG21423.1"/>
    </source>
</evidence>
<dbReference type="EC" id="6.1.1.16" evidence="12"/>
<gene>
    <name evidence="12 14" type="primary">cysS</name>
    <name evidence="15" type="ORF">HT99x_006075</name>
    <name evidence="14" type="ORF">HT99x_01599</name>
</gene>
<keyword evidence="7 12" id="KW-0547">Nucleotide-binding</keyword>
<dbReference type="SUPFAM" id="SSF52374">
    <property type="entry name" value="Nucleotidylyl transferase"/>
    <property type="match status" value="1"/>
</dbReference>
<accession>A0A0Q9YL49</accession>
<dbReference type="InterPro" id="IPR014729">
    <property type="entry name" value="Rossmann-like_a/b/a_fold"/>
</dbReference>
<feature type="binding site" evidence="12">
    <location>
        <position position="269"/>
    </location>
    <ligand>
        <name>ATP</name>
        <dbReference type="ChEBI" id="CHEBI:30616"/>
    </ligand>
</feature>
<dbReference type="PANTHER" id="PTHR10890">
    <property type="entry name" value="CYSTEINYL-TRNA SYNTHETASE"/>
    <property type="match status" value="1"/>
</dbReference>
<feature type="binding site" evidence="12">
    <location>
        <position position="238"/>
    </location>
    <ligand>
        <name>Zn(2+)</name>
        <dbReference type="ChEBI" id="CHEBI:29105"/>
    </ligand>
</feature>
<keyword evidence="6 12" id="KW-0479">Metal-binding</keyword>
<dbReference type="InterPro" id="IPR009080">
    <property type="entry name" value="tRNAsynth_Ia_anticodon-bd"/>
</dbReference>
<evidence type="ECO:0000256" key="7">
    <source>
        <dbReference type="ARBA" id="ARBA00022741"/>
    </source>
</evidence>
<dbReference type="SUPFAM" id="SSF47323">
    <property type="entry name" value="Anticodon-binding domain of a subclass of class I aminoacyl-tRNA synthetases"/>
    <property type="match status" value="1"/>
</dbReference>
<comment type="subcellular location">
    <subcellularLocation>
        <location evidence="1 12">Cytoplasm</location>
    </subcellularLocation>
</comment>
<keyword evidence="10 12" id="KW-0648">Protein biosynthesis</keyword>
<feature type="binding site" evidence="12">
    <location>
        <position position="234"/>
    </location>
    <ligand>
        <name>Zn(2+)</name>
        <dbReference type="ChEBI" id="CHEBI:29105"/>
    </ligand>
</feature>
<evidence type="ECO:0000256" key="3">
    <source>
        <dbReference type="ARBA" id="ARBA00011245"/>
    </source>
</evidence>
<dbReference type="InterPro" id="IPR056411">
    <property type="entry name" value="CysS_C"/>
</dbReference>